<comment type="caution">
    <text evidence="2">The sequence shown here is derived from an EMBL/GenBank/DDBJ whole genome shotgun (WGS) entry which is preliminary data.</text>
</comment>
<feature type="region of interest" description="Disordered" evidence="1">
    <location>
        <begin position="1"/>
        <end position="32"/>
    </location>
</feature>
<organism evidence="2 3">
    <name type="scientific">Dryococelus australis</name>
    <dbReference type="NCBI Taxonomy" id="614101"/>
    <lineage>
        <taxon>Eukaryota</taxon>
        <taxon>Metazoa</taxon>
        <taxon>Ecdysozoa</taxon>
        <taxon>Arthropoda</taxon>
        <taxon>Hexapoda</taxon>
        <taxon>Insecta</taxon>
        <taxon>Pterygota</taxon>
        <taxon>Neoptera</taxon>
        <taxon>Polyneoptera</taxon>
        <taxon>Phasmatodea</taxon>
        <taxon>Verophasmatodea</taxon>
        <taxon>Anareolatae</taxon>
        <taxon>Phasmatidae</taxon>
        <taxon>Eurycanthinae</taxon>
        <taxon>Dryococelus</taxon>
    </lineage>
</organism>
<feature type="region of interest" description="Disordered" evidence="1">
    <location>
        <begin position="66"/>
        <end position="104"/>
    </location>
</feature>
<dbReference type="EMBL" id="JARBHB010000009">
    <property type="protein sequence ID" value="KAJ8875400.1"/>
    <property type="molecule type" value="Genomic_DNA"/>
</dbReference>
<accession>A0ABQ9GTQ1</accession>
<proteinExistence type="predicted"/>
<dbReference type="Proteomes" id="UP001159363">
    <property type="component" value="Chromosome 8"/>
</dbReference>
<feature type="compositionally biased region" description="Basic and acidic residues" evidence="1">
    <location>
        <begin position="1"/>
        <end position="15"/>
    </location>
</feature>
<protein>
    <submittedName>
        <fullName evidence="2">Uncharacterized protein</fullName>
    </submittedName>
</protein>
<gene>
    <name evidence="2" type="ORF">PR048_023295</name>
</gene>
<evidence type="ECO:0000313" key="2">
    <source>
        <dbReference type="EMBL" id="KAJ8875400.1"/>
    </source>
</evidence>
<evidence type="ECO:0000313" key="3">
    <source>
        <dbReference type="Proteomes" id="UP001159363"/>
    </source>
</evidence>
<evidence type="ECO:0000256" key="1">
    <source>
        <dbReference type="SAM" id="MobiDB-lite"/>
    </source>
</evidence>
<sequence length="104" mass="11818">MRVIEVSREQRRNEGAEEAALSGTSPTCENPEKLKTIKNSYKEYRVSEEIWTALNIEVLIEVSMEQRRNEEPGETGDPRENPPTNGIIRHDSYMQKIPSDAAGD</sequence>
<reference evidence="2 3" key="1">
    <citation type="submission" date="2023-02" db="EMBL/GenBank/DDBJ databases">
        <title>LHISI_Scaffold_Assembly.</title>
        <authorList>
            <person name="Stuart O.P."/>
            <person name="Cleave R."/>
            <person name="Magrath M.J.L."/>
            <person name="Mikheyev A.S."/>
        </authorList>
    </citation>
    <scope>NUCLEOTIDE SEQUENCE [LARGE SCALE GENOMIC DNA]</scope>
    <source>
        <strain evidence="2">Daus_M_001</strain>
        <tissue evidence="2">Leg muscle</tissue>
    </source>
</reference>
<keyword evidence="3" id="KW-1185">Reference proteome</keyword>
<feature type="compositionally biased region" description="Basic and acidic residues" evidence="1">
    <location>
        <begin position="66"/>
        <end position="80"/>
    </location>
</feature>
<name>A0ABQ9GTQ1_9NEOP</name>